<dbReference type="Pfam" id="PF01739">
    <property type="entry name" value="CheR"/>
    <property type="match status" value="1"/>
</dbReference>
<dbReference type="Proteomes" id="UP000629098">
    <property type="component" value="Unassembled WGS sequence"/>
</dbReference>
<dbReference type="InterPro" id="IPR000780">
    <property type="entry name" value="CheR_MeTrfase"/>
</dbReference>
<evidence type="ECO:0000313" key="7">
    <source>
        <dbReference type="EMBL" id="MBD2774161.1"/>
    </source>
</evidence>
<dbReference type="PRINTS" id="PR00996">
    <property type="entry name" value="CHERMTFRASE"/>
</dbReference>
<keyword evidence="1 7" id="KW-0489">Methyltransferase</keyword>
<dbReference type="PANTHER" id="PTHR24422:SF19">
    <property type="entry name" value="CHEMOTAXIS PROTEIN METHYLTRANSFERASE"/>
    <property type="match status" value="1"/>
</dbReference>
<reference evidence="7" key="1">
    <citation type="submission" date="2020-09" db="EMBL/GenBank/DDBJ databases">
        <title>Iningainema tapete sp. nov. (Scytonemataceae, Cyanobacteria) from greenhouses in central Florida (USA) produces two types of nodularin with biosynthetic potential for microcystin-LR and anabaenopeptins.</title>
        <authorList>
            <person name="Berthold D.E."/>
            <person name="Lefler F.W."/>
            <person name="Huang I.-S."/>
            <person name="Abdulla H."/>
            <person name="Zimba P.V."/>
            <person name="Laughinghouse H.D. IV."/>
        </authorList>
    </citation>
    <scope>NUCLEOTIDE SEQUENCE</scope>
    <source>
        <strain evidence="7">BLCCT55</strain>
    </source>
</reference>
<comment type="caution">
    <text evidence="7">The sequence shown here is derived from an EMBL/GenBank/DDBJ whole genome shotgun (WGS) entry which is preliminary data.</text>
</comment>
<name>A0A8J6XKB3_9CYAN</name>
<dbReference type="InterPro" id="IPR019734">
    <property type="entry name" value="TPR_rpt"/>
</dbReference>
<dbReference type="PANTHER" id="PTHR24422">
    <property type="entry name" value="CHEMOTAXIS PROTEIN METHYLTRANSFERASE"/>
    <property type="match status" value="1"/>
</dbReference>
<dbReference type="SUPFAM" id="SSF53335">
    <property type="entry name" value="S-adenosyl-L-methionine-dependent methyltransferases"/>
    <property type="match status" value="1"/>
</dbReference>
<feature type="region of interest" description="Disordered" evidence="5">
    <location>
        <begin position="264"/>
        <end position="284"/>
    </location>
</feature>
<evidence type="ECO:0000256" key="3">
    <source>
        <dbReference type="ARBA" id="ARBA00022691"/>
    </source>
</evidence>
<keyword evidence="8" id="KW-1185">Reference proteome</keyword>
<evidence type="ECO:0000256" key="2">
    <source>
        <dbReference type="ARBA" id="ARBA00022679"/>
    </source>
</evidence>
<feature type="domain" description="CheR-type methyltransferase" evidence="6">
    <location>
        <begin position="1"/>
        <end position="264"/>
    </location>
</feature>
<dbReference type="InterPro" id="IPR029063">
    <property type="entry name" value="SAM-dependent_MTases_sf"/>
</dbReference>
<keyword evidence="3" id="KW-0949">S-adenosyl-L-methionine</keyword>
<dbReference type="PROSITE" id="PS50005">
    <property type="entry name" value="TPR"/>
    <property type="match status" value="1"/>
</dbReference>
<protein>
    <submittedName>
        <fullName evidence="7">Methyltransferase domain-containing protein</fullName>
    </submittedName>
</protein>
<sequence>MTLTIEALLRQKIGLDTCTLSSGIINRAIQQRMADCSVTDLQIYLTQLQTSNQELEALIETVVVPETWFFRYPEAFVFLSRYVISEWLPGEPNAILRVLSVPCSTGEEPYSIAIALIEAGLATKNFRIDAVDISNKSIQKAKLAVYSRNSFRSEDLGFRKRHFLQKGDEYHLCEEVKNTVNFVQGNLLDPDLLNNKQPYDVIFCRNVLIYFDDSARKHTLQFLERLLKNQGLLFVGHSETQQVLTSQFVSVQHPSAFAYRKSNVNVKNNPTPKQEQFNSANTRPPTETLKLFKQSLPTQTKNLQNRSAAFVNVATPLKTSATPELPTVNLETARSLADSGKLNEAATQCQTYLNQNPTSAEAYVLLGQLRQALGNEEIALACFQKAIYLEPNYYEALVHLALLKEQRGDIASAKVLRQRIQKLPQLSEQ</sequence>
<dbReference type="EMBL" id="JACXAE010000064">
    <property type="protein sequence ID" value="MBD2774161.1"/>
    <property type="molecule type" value="Genomic_DNA"/>
</dbReference>
<dbReference type="InterPro" id="IPR011990">
    <property type="entry name" value="TPR-like_helical_dom_sf"/>
</dbReference>
<dbReference type="CDD" id="cd02440">
    <property type="entry name" value="AdoMet_MTases"/>
    <property type="match status" value="1"/>
</dbReference>
<proteinExistence type="predicted"/>
<organism evidence="7 8">
    <name type="scientific">Iningainema tapete BLCC-T55</name>
    <dbReference type="NCBI Taxonomy" id="2748662"/>
    <lineage>
        <taxon>Bacteria</taxon>
        <taxon>Bacillati</taxon>
        <taxon>Cyanobacteriota</taxon>
        <taxon>Cyanophyceae</taxon>
        <taxon>Nostocales</taxon>
        <taxon>Scytonemataceae</taxon>
        <taxon>Iningainema tapete</taxon>
    </lineage>
</organism>
<gene>
    <name evidence="7" type="ORF">ICL16_19295</name>
</gene>
<dbReference type="InterPro" id="IPR022642">
    <property type="entry name" value="CheR_C"/>
</dbReference>
<dbReference type="SMART" id="SM00138">
    <property type="entry name" value="MeTrc"/>
    <property type="match status" value="1"/>
</dbReference>
<keyword evidence="4" id="KW-0802">TPR repeat</keyword>
<feature type="repeat" description="TPR" evidence="4">
    <location>
        <begin position="360"/>
        <end position="393"/>
    </location>
</feature>
<dbReference type="RefSeq" id="WP_190830802.1">
    <property type="nucleotide sequence ID" value="NZ_CAWPPI010000064.1"/>
</dbReference>
<dbReference type="GO" id="GO:0008757">
    <property type="term" value="F:S-adenosylmethionine-dependent methyltransferase activity"/>
    <property type="evidence" value="ECO:0007669"/>
    <property type="project" value="InterPro"/>
</dbReference>
<dbReference type="SMART" id="SM00028">
    <property type="entry name" value="TPR"/>
    <property type="match status" value="1"/>
</dbReference>
<accession>A0A8J6XKB3</accession>
<dbReference type="SUPFAM" id="SSF48452">
    <property type="entry name" value="TPR-like"/>
    <property type="match status" value="1"/>
</dbReference>
<evidence type="ECO:0000259" key="6">
    <source>
        <dbReference type="PROSITE" id="PS50123"/>
    </source>
</evidence>
<dbReference type="GO" id="GO:0032259">
    <property type="term" value="P:methylation"/>
    <property type="evidence" value="ECO:0007669"/>
    <property type="project" value="UniProtKB-KW"/>
</dbReference>
<dbReference type="Pfam" id="PF13181">
    <property type="entry name" value="TPR_8"/>
    <property type="match status" value="1"/>
</dbReference>
<dbReference type="Gene3D" id="3.40.50.150">
    <property type="entry name" value="Vaccinia Virus protein VP39"/>
    <property type="match status" value="1"/>
</dbReference>
<dbReference type="Gene3D" id="1.25.40.10">
    <property type="entry name" value="Tetratricopeptide repeat domain"/>
    <property type="match status" value="1"/>
</dbReference>
<dbReference type="AlphaFoldDB" id="A0A8J6XKB3"/>
<dbReference type="PROSITE" id="PS50123">
    <property type="entry name" value="CHER"/>
    <property type="match status" value="1"/>
</dbReference>
<evidence type="ECO:0000256" key="4">
    <source>
        <dbReference type="PROSITE-ProRule" id="PRU00339"/>
    </source>
</evidence>
<evidence type="ECO:0000313" key="8">
    <source>
        <dbReference type="Proteomes" id="UP000629098"/>
    </source>
</evidence>
<evidence type="ECO:0000256" key="1">
    <source>
        <dbReference type="ARBA" id="ARBA00022603"/>
    </source>
</evidence>
<evidence type="ECO:0000256" key="5">
    <source>
        <dbReference type="SAM" id="MobiDB-lite"/>
    </source>
</evidence>
<keyword evidence="2" id="KW-0808">Transferase</keyword>
<dbReference type="InterPro" id="IPR050903">
    <property type="entry name" value="Bact_Chemotaxis_MeTrfase"/>
</dbReference>